<comment type="similarity">
    <text evidence="1">Belongs to the ATP-dependent AMP-binding enzyme family.</text>
</comment>
<dbReference type="PANTHER" id="PTHR43859">
    <property type="entry name" value="ACYL-ACTIVATING ENZYME"/>
    <property type="match status" value="1"/>
</dbReference>
<name>A0A917APG7_9MICC</name>
<reference evidence="7" key="2">
    <citation type="submission" date="2020-09" db="EMBL/GenBank/DDBJ databases">
        <authorList>
            <person name="Sun Q."/>
            <person name="Zhou Y."/>
        </authorList>
    </citation>
    <scope>NUCLEOTIDE SEQUENCE</scope>
    <source>
        <strain evidence="7">CGMCC 1.15388</strain>
    </source>
</reference>
<dbReference type="EMBL" id="BMIS01000004">
    <property type="protein sequence ID" value="GGE65664.1"/>
    <property type="molecule type" value="Genomic_DNA"/>
</dbReference>
<dbReference type="SUPFAM" id="SSF56801">
    <property type="entry name" value="Acetyl-CoA synthetase-like"/>
    <property type="match status" value="1"/>
</dbReference>
<keyword evidence="4" id="KW-0443">Lipid metabolism</keyword>
<sequence>MINANFEPLTPLSFLGRNAAAFPDREAVVYGDRRLTYEEFGMAVQQQAKAIQRYIQPGEIVTVVAPNTPEMLFAHFSVPLARGVLNPLNPRLAPQELSYILEHSESQLVMVDAEVSAKLAKVGHELSDPPTVVEISDPIAGVGPSGTSGLMNYEAFLQEGKGTPDLRWTVHDEGMPITLNYTSGTTGAPKGAVYSHRGAYLGALGNLIHNGYSGDSRYLWTLPMFHCNGWCTPWAVTAAGGTHVCLRAVRADDIWDAFTDEGISHLCGAPVVCSTIVDAEQAEPLQTAVRVTTAGAAPPPSTIEKLEALNITPVHVYGLTEVYGPFTICEPQAQWEGRTSRERAQLMARQGVPMVHAGEVKIVDEHMNDLPADGETLGEVVLRGNGVMQEYYKNPEATDEAFRGGWYHTGDLGVMHPDGYIELKDRAKDIIISGGENISSIELEKALYSHPQVQDVAVVGVSHEKWGERPLAYVVRTSDSTVDEEQLRQHCAEHVAKFKVPDRIEFVAELPRTATGKVRKHTLRADQS</sequence>
<dbReference type="InterPro" id="IPR025110">
    <property type="entry name" value="AMP-bd_C"/>
</dbReference>
<protein>
    <submittedName>
        <fullName evidence="7">Acyl-CoA synthetase</fullName>
    </submittedName>
</protein>
<dbReference type="AlphaFoldDB" id="A0A917APG7"/>
<evidence type="ECO:0000256" key="4">
    <source>
        <dbReference type="ARBA" id="ARBA00023098"/>
    </source>
</evidence>
<gene>
    <name evidence="7" type="ORF">GCM10011401_11160</name>
</gene>
<dbReference type="InterPro" id="IPR020845">
    <property type="entry name" value="AMP-binding_CS"/>
</dbReference>
<dbReference type="Gene3D" id="3.30.300.30">
    <property type="match status" value="1"/>
</dbReference>
<dbReference type="FunFam" id="3.30.300.30:FF:000008">
    <property type="entry name" value="2,3-dihydroxybenzoate-AMP ligase"/>
    <property type="match status" value="1"/>
</dbReference>
<evidence type="ECO:0000256" key="1">
    <source>
        <dbReference type="ARBA" id="ARBA00006432"/>
    </source>
</evidence>
<organism evidence="7 8">
    <name type="scientific">Nesterenkonia cremea</name>
    <dbReference type="NCBI Taxonomy" id="1882340"/>
    <lineage>
        <taxon>Bacteria</taxon>
        <taxon>Bacillati</taxon>
        <taxon>Actinomycetota</taxon>
        <taxon>Actinomycetes</taxon>
        <taxon>Micrococcales</taxon>
        <taxon>Micrococcaceae</taxon>
        <taxon>Nesterenkonia</taxon>
    </lineage>
</organism>
<dbReference type="GO" id="GO:0016874">
    <property type="term" value="F:ligase activity"/>
    <property type="evidence" value="ECO:0007669"/>
    <property type="project" value="UniProtKB-KW"/>
</dbReference>
<dbReference type="InterPro" id="IPR045851">
    <property type="entry name" value="AMP-bd_C_sf"/>
</dbReference>
<dbReference type="GO" id="GO:0006631">
    <property type="term" value="P:fatty acid metabolic process"/>
    <property type="evidence" value="ECO:0007669"/>
    <property type="project" value="UniProtKB-KW"/>
</dbReference>
<dbReference type="InterPro" id="IPR042099">
    <property type="entry name" value="ANL_N_sf"/>
</dbReference>
<evidence type="ECO:0000256" key="3">
    <source>
        <dbReference type="ARBA" id="ARBA00022832"/>
    </source>
</evidence>
<dbReference type="RefSeq" id="WP_188683570.1">
    <property type="nucleotide sequence ID" value="NZ_BMIS01000004.1"/>
</dbReference>
<evidence type="ECO:0000256" key="2">
    <source>
        <dbReference type="ARBA" id="ARBA00022598"/>
    </source>
</evidence>
<evidence type="ECO:0000313" key="7">
    <source>
        <dbReference type="EMBL" id="GGE65664.1"/>
    </source>
</evidence>
<keyword evidence="8" id="KW-1185">Reference proteome</keyword>
<evidence type="ECO:0000259" key="6">
    <source>
        <dbReference type="Pfam" id="PF13193"/>
    </source>
</evidence>
<keyword evidence="3" id="KW-0276">Fatty acid metabolism</keyword>
<evidence type="ECO:0000313" key="8">
    <source>
        <dbReference type="Proteomes" id="UP000633136"/>
    </source>
</evidence>
<dbReference type="Pfam" id="PF13193">
    <property type="entry name" value="AMP-binding_C"/>
    <property type="match status" value="1"/>
</dbReference>
<feature type="domain" description="AMP-binding enzyme C-terminal" evidence="6">
    <location>
        <begin position="442"/>
        <end position="517"/>
    </location>
</feature>
<accession>A0A917APG7</accession>
<dbReference type="Gene3D" id="3.40.50.12780">
    <property type="entry name" value="N-terminal domain of ligase-like"/>
    <property type="match status" value="1"/>
</dbReference>
<feature type="domain" description="AMP-dependent synthetase/ligase" evidence="5">
    <location>
        <begin position="17"/>
        <end position="392"/>
    </location>
</feature>
<dbReference type="PROSITE" id="PS00455">
    <property type="entry name" value="AMP_BINDING"/>
    <property type="match status" value="1"/>
</dbReference>
<dbReference type="InterPro" id="IPR000873">
    <property type="entry name" value="AMP-dep_synth/lig_dom"/>
</dbReference>
<comment type="caution">
    <text evidence="7">The sequence shown here is derived from an EMBL/GenBank/DDBJ whole genome shotgun (WGS) entry which is preliminary data.</text>
</comment>
<reference evidence="7" key="1">
    <citation type="journal article" date="2014" name="Int. J. Syst. Evol. Microbiol.">
        <title>Complete genome sequence of Corynebacterium casei LMG S-19264T (=DSM 44701T), isolated from a smear-ripened cheese.</title>
        <authorList>
            <consortium name="US DOE Joint Genome Institute (JGI-PGF)"/>
            <person name="Walter F."/>
            <person name="Albersmeier A."/>
            <person name="Kalinowski J."/>
            <person name="Ruckert C."/>
        </authorList>
    </citation>
    <scope>NUCLEOTIDE SEQUENCE</scope>
    <source>
        <strain evidence="7">CGMCC 1.15388</strain>
    </source>
</reference>
<dbReference type="Proteomes" id="UP000633136">
    <property type="component" value="Unassembled WGS sequence"/>
</dbReference>
<proteinExistence type="inferred from homology"/>
<keyword evidence="2" id="KW-0436">Ligase</keyword>
<evidence type="ECO:0000259" key="5">
    <source>
        <dbReference type="Pfam" id="PF00501"/>
    </source>
</evidence>
<dbReference type="PANTHER" id="PTHR43859:SF4">
    <property type="entry name" value="BUTANOATE--COA LIGASE AAE1-RELATED"/>
    <property type="match status" value="1"/>
</dbReference>
<dbReference type="Pfam" id="PF00501">
    <property type="entry name" value="AMP-binding"/>
    <property type="match status" value="1"/>
</dbReference>